<protein>
    <submittedName>
        <fullName evidence="2">Outer membrane protein beta-barrel family protein</fullName>
    </submittedName>
</protein>
<organism evidence="2 3">
    <name type="scientific">Cellulophaga fucicola</name>
    <dbReference type="NCBI Taxonomy" id="76595"/>
    <lineage>
        <taxon>Bacteria</taxon>
        <taxon>Pseudomonadati</taxon>
        <taxon>Bacteroidota</taxon>
        <taxon>Flavobacteriia</taxon>
        <taxon>Flavobacteriales</taxon>
        <taxon>Flavobacteriaceae</taxon>
        <taxon>Cellulophaga</taxon>
    </lineage>
</organism>
<dbReference type="OrthoDB" id="603275at2"/>
<dbReference type="SUPFAM" id="SSF56935">
    <property type="entry name" value="Porins"/>
    <property type="match status" value="1"/>
</dbReference>
<evidence type="ECO:0000313" key="2">
    <source>
        <dbReference type="EMBL" id="SFW61026.1"/>
    </source>
</evidence>
<gene>
    <name evidence="2" type="ORF">SAMN05660313_02797</name>
</gene>
<evidence type="ECO:0000256" key="1">
    <source>
        <dbReference type="SAM" id="MobiDB-lite"/>
    </source>
</evidence>
<dbReference type="InterPro" id="IPR008969">
    <property type="entry name" value="CarboxyPept-like_regulatory"/>
</dbReference>
<proteinExistence type="predicted"/>
<dbReference type="EMBL" id="FPIY01000004">
    <property type="protein sequence ID" value="SFW61026.1"/>
    <property type="molecule type" value="Genomic_DNA"/>
</dbReference>
<sequence>MLKIVCLFFCLTTLQLCYSQEITYKGFVQDSVQSPLPNANILAFPDSDDAETAFAITNEKGAYILRLQKGHTYQINISYIGYKKLVVTTTATEKTTKNFVLQEDVNTLDGVELTYKIPIEVKEDTTVYDTDAFTNGKERKLRETLKKLPGLDVDREGNVTSNGKKITNVLVDNKPFFTGNTKMAVNNIPANVVDQIEVIDNYSEIAMLKGLQDTDKMALNIKLKKDKKRFLFGDLDVAAGLKDRYAIHPNVFYYSPKTNINFIGDVNNTGEKAFTFSDYMEFEGGFSKILAGSGSMSSLFQSDFSQFLNNNNFKERSQKFGALNVRQAINSTTDISGYVIASKTDTDTENQTENSYQNNNDPFTENRATTGNANNFFTIGKITLDYDPTYKEDFAFNTFVKLTNNNGLNTINTNSPTNTNSIRTANDINALTLKQNVTYSRKLTDNHTGTLEATHSYTVDKPNTNWQTDKEILQGLIPLQADDVYNIQQTKKVKTHSVNAIVKDYWVLNNYNHLYFSLGVNSTFNSFVNEDVQLLSSGEINNFNTANFGNNLQHNFIDTYVGLEYKFRTGIFTFKPAVYQHYFNWSLHQLQTKTTNTKTVLTPEFTTEIKFKNGAKATFKYKANARFPSVNNLASNFILRNFNSVFRGNANLENEFFHTTSFNYSKRSLLRGLFYNLNVRYNKKTEQLKGETQLQGINQFNSLILFTQPEDSWVFSGNFNKRIKKIRAKYRGSYNYSNFYQLVNAETQKNTSGRFSNTVSLETVFKKGPNLEVGYTQTDSDYNTSVGKNKYRSTNLFTYLDYVFLENFTLKAEYNFDNYVNKDRNIDNSFDNAMVSLFYQQEDSPWGFEIKATNLFDTQFKQDNSFSTFLISDSKTFILPRIVLFKISYKL</sequence>
<evidence type="ECO:0000313" key="3">
    <source>
        <dbReference type="Proteomes" id="UP000183257"/>
    </source>
</evidence>
<feature type="compositionally biased region" description="Polar residues" evidence="1">
    <location>
        <begin position="349"/>
        <end position="369"/>
    </location>
</feature>
<reference evidence="3" key="1">
    <citation type="submission" date="2016-11" db="EMBL/GenBank/DDBJ databases">
        <authorList>
            <person name="Varghese N."/>
            <person name="Submissions S."/>
        </authorList>
    </citation>
    <scope>NUCLEOTIDE SEQUENCE [LARGE SCALE GENOMIC DNA]</scope>
    <source>
        <strain evidence="3">DSM 24786</strain>
    </source>
</reference>
<dbReference type="Proteomes" id="UP000183257">
    <property type="component" value="Unassembled WGS sequence"/>
</dbReference>
<dbReference type="RefSeq" id="WP_072304420.1">
    <property type="nucleotide sequence ID" value="NZ_FPIY01000004.1"/>
</dbReference>
<dbReference type="STRING" id="76595.SAMN05660313_02797"/>
<dbReference type="Pfam" id="PF13715">
    <property type="entry name" value="CarbopepD_reg_2"/>
    <property type="match status" value="1"/>
</dbReference>
<dbReference type="Gene3D" id="2.60.40.1120">
    <property type="entry name" value="Carboxypeptidase-like, regulatory domain"/>
    <property type="match status" value="1"/>
</dbReference>
<accession>A0A1K1QM70</accession>
<dbReference type="AlphaFoldDB" id="A0A1K1QM70"/>
<name>A0A1K1QM70_9FLAO</name>
<feature type="region of interest" description="Disordered" evidence="1">
    <location>
        <begin position="346"/>
        <end position="369"/>
    </location>
</feature>
<dbReference type="SUPFAM" id="SSF49464">
    <property type="entry name" value="Carboxypeptidase regulatory domain-like"/>
    <property type="match status" value="1"/>
</dbReference>
<keyword evidence="3" id="KW-1185">Reference proteome</keyword>